<keyword evidence="2" id="KW-0472">Membrane</keyword>
<feature type="transmembrane region" description="Helical" evidence="2">
    <location>
        <begin position="12"/>
        <end position="36"/>
    </location>
</feature>
<dbReference type="GO" id="GO:0004175">
    <property type="term" value="F:endopeptidase activity"/>
    <property type="evidence" value="ECO:0007669"/>
    <property type="project" value="UniProtKB-ARBA"/>
</dbReference>
<dbReference type="PANTHER" id="PTHR43592:SF15">
    <property type="entry name" value="CAAX AMINO TERMINAL PROTEASE FAMILY PROTEIN"/>
    <property type="match status" value="1"/>
</dbReference>
<dbReference type="RefSeq" id="WP_177206340.1">
    <property type="nucleotide sequence ID" value="NZ_FOSJ01000014.1"/>
</dbReference>
<organism evidence="4 5">
    <name type="scientific">Marinilactibacillus piezotolerans</name>
    <dbReference type="NCBI Taxonomy" id="258723"/>
    <lineage>
        <taxon>Bacteria</taxon>
        <taxon>Bacillati</taxon>
        <taxon>Bacillota</taxon>
        <taxon>Bacilli</taxon>
        <taxon>Lactobacillales</taxon>
        <taxon>Carnobacteriaceae</taxon>
        <taxon>Marinilactibacillus</taxon>
    </lineage>
</organism>
<dbReference type="GO" id="GO:0080120">
    <property type="term" value="P:CAAX-box protein maturation"/>
    <property type="evidence" value="ECO:0007669"/>
    <property type="project" value="UniProtKB-ARBA"/>
</dbReference>
<dbReference type="PANTHER" id="PTHR43592">
    <property type="entry name" value="CAAX AMINO TERMINAL PROTEASE"/>
    <property type="match status" value="1"/>
</dbReference>
<sequence length="311" mass="35865">MEETFKQASIWSIVWRVILTSLVVELISGIFLFIFPFQYSEIISLTGSLTLYYLIYKITLSQIDKQNISSLAITGRGHPDKKKLIPIGILTLLIAGTGYFFIFFILRIIISFISPDEFITPFMNMNFEGLDPTGPSLLYYFPVAVIAAPIVEEIFFRGFVLNKWSEKYGNVKGVLFSSLLFMGIHIGSLLLPQLLMGILCAVIYIKTKKIIYPILVHSFYNFFIILPTLIPNKAILERGYTELFLPKQDIINDINIYATLFVMFFLVAVISLLFYSKKLNQEQTPYLYNFEKYISKVPHETIPDERKFPEF</sequence>
<gene>
    <name evidence="4" type="ORF">SAMN04488569_10149</name>
</gene>
<keyword evidence="4" id="KW-0645">Protease</keyword>
<feature type="domain" description="CAAX prenyl protease 2/Lysostaphin resistance protein A-like" evidence="3">
    <location>
        <begin position="136"/>
        <end position="223"/>
    </location>
</feature>
<feature type="transmembrane region" description="Helical" evidence="2">
    <location>
        <begin position="254"/>
        <end position="275"/>
    </location>
</feature>
<keyword evidence="4" id="KW-0378">Hydrolase</keyword>
<evidence type="ECO:0000256" key="2">
    <source>
        <dbReference type="SAM" id="Phobius"/>
    </source>
</evidence>
<comment type="similarity">
    <text evidence="1">Belongs to the UPF0177 family.</text>
</comment>
<dbReference type="GO" id="GO:0006508">
    <property type="term" value="P:proteolysis"/>
    <property type="evidence" value="ECO:0007669"/>
    <property type="project" value="UniProtKB-KW"/>
</dbReference>
<keyword evidence="2" id="KW-0812">Transmembrane</keyword>
<feature type="transmembrane region" description="Helical" evidence="2">
    <location>
        <begin position="210"/>
        <end position="230"/>
    </location>
</feature>
<feature type="transmembrane region" description="Helical" evidence="2">
    <location>
        <begin position="137"/>
        <end position="161"/>
    </location>
</feature>
<accession>A0A1I3XF65</accession>
<evidence type="ECO:0000259" key="3">
    <source>
        <dbReference type="Pfam" id="PF02517"/>
    </source>
</evidence>
<reference evidence="5" key="1">
    <citation type="submission" date="2016-10" db="EMBL/GenBank/DDBJ databases">
        <authorList>
            <person name="Varghese N."/>
            <person name="Submissions S."/>
        </authorList>
    </citation>
    <scope>NUCLEOTIDE SEQUENCE [LARGE SCALE GENOMIC DNA]</scope>
    <source>
        <strain evidence="5">DSM 16108</strain>
    </source>
</reference>
<evidence type="ECO:0000256" key="1">
    <source>
        <dbReference type="ARBA" id="ARBA00009067"/>
    </source>
</evidence>
<dbReference type="Pfam" id="PF02517">
    <property type="entry name" value="Rce1-like"/>
    <property type="match status" value="1"/>
</dbReference>
<protein>
    <submittedName>
        <fullName evidence="4">Membrane protease YdiL, CAAX protease family</fullName>
    </submittedName>
</protein>
<evidence type="ECO:0000313" key="4">
    <source>
        <dbReference type="EMBL" id="SFK18112.1"/>
    </source>
</evidence>
<proteinExistence type="inferred from homology"/>
<dbReference type="Proteomes" id="UP000199589">
    <property type="component" value="Unassembled WGS sequence"/>
</dbReference>
<feature type="transmembrane region" description="Helical" evidence="2">
    <location>
        <begin position="42"/>
        <end position="63"/>
    </location>
</feature>
<dbReference type="EMBL" id="FOSJ01000014">
    <property type="protein sequence ID" value="SFK18112.1"/>
    <property type="molecule type" value="Genomic_DNA"/>
</dbReference>
<dbReference type="InterPro" id="IPR003675">
    <property type="entry name" value="Rce1/LyrA-like_dom"/>
</dbReference>
<name>A0A1I3XF65_9LACT</name>
<keyword evidence="2" id="KW-1133">Transmembrane helix</keyword>
<keyword evidence="5" id="KW-1185">Reference proteome</keyword>
<evidence type="ECO:0000313" key="5">
    <source>
        <dbReference type="Proteomes" id="UP000199589"/>
    </source>
</evidence>
<dbReference type="AlphaFoldDB" id="A0A1I3XF65"/>
<feature type="transmembrane region" description="Helical" evidence="2">
    <location>
        <begin position="173"/>
        <end position="204"/>
    </location>
</feature>
<feature type="transmembrane region" description="Helical" evidence="2">
    <location>
        <begin position="84"/>
        <end position="113"/>
    </location>
</feature>